<reference evidence="1" key="1">
    <citation type="submission" date="2019-08" db="EMBL/GenBank/DDBJ databases">
        <authorList>
            <person name="Kucharzyk K."/>
            <person name="Murdoch R.W."/>
            <person name="Higgins S."/>
            <person name="Loffler F."/>
        </authorList>
    </citation>
    <scope>NUCLEOTIDE SEQUENCE</scope>
</reference>
<dbReference type="AlphaFoldDB" id="A0A645CW20"/>
<gene>
    <name evidence="1" type="ORF">SDC9_127943</name>
</gene>
<protein>
    <submittedName>
        <fullName evidence="1">Uncharacterized protein</fullName>
    </submittedName>
</protein>
<proteinExistence type="predicted"/>
<evidence type="ECO:0000313" key="1">
    <source>
        <dbReference type="EMBL" id="MPM80892.1"/>
    </source>
</evidence>
<sequence>MIARSRGDIANGKTNMRFTGVLYRFCGNQARSSSVVFFANSDFDIVNPTVALNLFGKSLMSVTVGEEKELRCTAANQLVSRAAGKREKAIVDIDNTPVALADDDDRVAIGIE</sequence>
<name>A0A645CW20_9ZZZZ</name>
<dbReference type="EMBL" id="VSSQ01030376">
    <property type="protein sequence ID" value="MPM80892.1"/>
    <property type="molecule type" value="Genomic_DNA"/>
</dbReference>
<organism evidence="1">
    <name type="scientific">bioreactor metagenome</name>
    <dbReference type="NCBI Taxonomy" id="1076179"/>
    <lineage>
        <taxon>unclassified sequences</taxon>
        <taxon>metagenomes</taxon>
        <taxon>ecological metagenomes</taxon>
    </lineage>
</organism>
<comment type="caution">
    <text evidence="1">The sequence shown here is derived from an EMBL/GenBank/DDBJ whole genome shotgun (WGS) entry which is preliminary data.</text>
</comment>
<accession>A0A645CW20</accession>